<proteinExistence type="inferred from homology"/>
<evidence type="ECO:0000259" key="8">
    <source>
        <dbReference type="Pfam" id="PF02771"/>
    </source>
</evidence>
<feature type="domain" description="Acyl-CoA dehydrogenase/oxidase C-terminal" evidence="7">
    <location>
        <begin position="231"/>
        <end position="352"/>
    </location>
</feature>
<dbReference type="AlphaFoldDB" id="A0A5C8NJ75"/>
<dbReference type="InterPro" id="IPR009100">
    <property type="entry name" value="AcylCoA_DH/oxidase_NM_dom_sf"/>
</dbReference>
<name>A0A5C8NJ75_9ACTN</name>
<sequence>MTDLVPTREHEELATSVRQLLQKGKSPEDTWFALCDQIGAAALTIPEEHGGAGFTLAETYVVLEELGYALTPSPLLSTVVASRSLAAEPREGAPATEATDSRSLGTESREGAPATEATSESLAAQLLPRIAEGTTATLATGDVTWNGALSGTATPVLHADVAEFLLVAAKHDDGVGLFSVDPEAMGLTRTPLAGMDPTLSFATLDFTDVDADPISMDATEALAAAHRVGMLATAALQVGCAQRGLDMTVAYAKEREQFGRPIGSFQALKHRMADMLVKVQMSRSGAWAAVQAHVHGTPNADRLAAAAASYCSEAALHVASETIQLHGGIAITWEHDAHLVLKRAQSLSRLYGAPHEQRAALIP</sequence>
<evidence type="ECO:0000256" key="6">
    <source>
        <dbReference type="SAM" id="MobiDB-lite"/>
    </source>
</evidence>
<gene>
    <name evidence="9" type="ORF">FHP06_10485</name>
</gene>
<dbReference type="InterPro" id="IPR046373">
    <property type="entry name" value="Acyl-CoA_Oxase/DH_mid-dom_sf"/>
</dbReference>
<comment type="caution">
    <text evidence="9">The sequence shown here is derived from an EMBL/GenBank/DDBJ whole genome shotgun (WGS) entry which is preliminary data.</text>
</comment>
<keyword evidence="5" id="KW-0560">Oxidoreductase</keyword>
<keyword evidence="3" id="KW-0285">Flavoprotein</keyword>
<dbReference type="RefSeq" id="WP_147686503.1">
    <property type="nucleotide sequence ID" value="NZ_VDUX01000004.1"/>
</dbReference>
<evidence type="ECO:0000256" key="1">
    <source>
        <dbReference type="ARBA" id="ARBA00001974"/>
    </source>
</evidence>
<dbReference type="Gene3D" id="1.20.140.10">
    <property type="entry name" value="Butyryl-CoA Dehydrogenase, subunit A, domain 3"/>
    <property type="match status" value="1"/>
</dbReference>
<evidence type="ECO:0000256" key="5">
    <source>
        <dbReference type="ARBA" id="ARBA00023002"/>
    </source>
</evidence>
<keyword evidence="10" id="KW-1185">Reference proteome</keyword>
<comment type="similarity">
    <text evidence="2">Belongs to the acyl-CoA dehydrogenase family.</text>
</comment>
<dbReference type="InterPro" id="IPR036250">
    <property type="entry name" value="AcylCo_DH-like_C"/>
</dbReference>
<dbReference type="OrthoDB" id="7328575at2"/>
<keyword evidence="4" id="KW-0274">FAD</keyword>
<dbReference type="Gene3D" id="2.40.110.10">
    <property type="entry name" value="Butyryl-CoA Dehydrogenase, subunit A, domain 2"/>
    <property type="match status" value="1"/>
</dbReference>
<evidence type="ECO:0000256" key="3">
    <source>
        <dbReference type="ARBA" id="ARBA00022630"/>
    </source>
</evidence>
<evidence type="ECO:0000256" key="2">
    <source>
        <dbReference type="ARBA" id="ARBA00009347"/>
    </source>
</evidence>
<dbReference type="EMBL" id="VDUX01000004">
    <property type="protein sequence ID" value="TXL60841.1"/>
    <property type="molecule type" value="Genomic_DNA"/>
</dbReference>
<evidence type="ECO:0000256" key="4">
    <source>
        <dbReference type="ARBA" id="ARBA00022827"/>
    </source>
</evidence>
<dbReference type="GO" id="GO:0050660">
    <property type="term" value="F:flavin adenine dinucleotide binding"/>
    <property type="evidence" value="ECO:0007669"/>
    <property type="project" value="InterPro"/>
</dbReference>
<dbReference type="SUPFAM" id="SSF56645">
    <property type="entry name" value="Acyl-CoA dehydrogenase NM domain-like"/>
    <property type="match status" value="1"/>
</dbReference>
<feature type="domain" description="Acyl-CoA dehydrogenase/oxidase N-terminal" evidence="8">
    <location>
        <begin position="11"/>
        <end position="76"/>
    </location>
</feature>
<protein>
    <submittedName>
        <fullName evidence="9">Acyl-CoA dehydrogenase</fullName>
    </submittedName>
</protein>
<dbReference type="Pfam" id="PF00441">
    <property type="entry name" value="Acyl-CoA_dh_1"/>
    <property type="match status" value="1"/>
</dbReference>
<evidence type="ECO:0000313" key="9">
    <source>
        <dbReference type="EMBL" id="TXL60841.1"/>
    </source>
</evidence>
<evidence type="ECO:0000313" key="10">
    <source>
        <dbReference type="Proteomes" id="UP000321571"/>
    </source>
</evidence>
<accession>A0A5C8NJ75</accession>
<dbReference type="InterPro" id="IPR013786">
    <property type="entry name" value="AcylCoA_DH/ox_N"/>
</dbReference>
<dbReference type="InterPro" id="IPR009075">
    <property type="entry name" value="AcylCo_DH/oxidase_C"/>
</dbReference>
<reference evidence="9 10" key="1">
    <citation type="submission" date="2019-06" db="EMBL/GenBank/DDBJ databases">
        <title>Aeromicrobium sp. nov., isolated from a maize field.</title>
        <authorList>
            <person name="Lin S.-Y."/>
            <person name="Tsai C.-F."/>
            <person name="Young C.-C."/>
        </authorList>
    </citation>
    <scope>NUCLEOTIDE SEQUENCE [LARGE SCALE GENOMIC DNA]</scope>
    <source>
        <strain evidence="9 10">CC-CFT486</strain>
    </source>
</reference>
<dbReference type="Pfam" id="PF02771">
    <property type="entry name" value="Acyl-CoA_dh_N"/>
    <property type="match status" value="1"/>
</dbReference>
<dbReference type="CDD" id="cd00567">
    <property type="entry name" value="ACAD"/>
    <property type="match status" value="1"/>
</dbReference>
<dbReference type="Proteomes" id="UP000321571">
    <property type="component" value="Unassembled WGS sequence"/>
</dbReference>
<dbReference type="SUPFAM" id="SSF47203">
    <property type="entry name" value="Acyl-CoA dehydrogenase C-terminal domain-like"/>
    <property type="match status" value="1"/>
</dbReference>
<dbReference type="GO" id="GO:0003995">
    <property type="term" value="F:acyl-CoA dehydrogenase activity"/>
    <property type="evidence" value="ECO:0007669"/>
    <property type="project" value="TreeGrafter"/>
</dbReference>
<feature type="region of interest" description="Disordered" evidence="6">
    <location>
        <begin position="86"/>
        <end position="120"/>
    </location>
</feature>
<dbReference type="InterPro" id="IPR037069">
    <property type="entry name" value="AcylCoA_DH/ox_N_sf"/>
</dbReference>
<dbReference type="PANTHER" id="PTHR43884">
    <property type="entry name" value="ACYL-COA DEHYDROGENASE"/>
    <property type="match status" value="1"/>
</dbReference>
<organism evidence="9 10">
    <name type="scientific">Aeromicrobium terrae</name>
    <dbReference type="NCBI Taxonomy" id="2498846"/>
    <lineage>
        <taxon>Bacteria</taxon>
        <taxon>Bacillati</taxon>
        <taxon>Actinomycetota</taxon>
        <taxon>Actinomycetes</taxon>
        <taxon>Propionibacteriales</taxon>
        <taxon>Nocardioidaceae</taxon>
        <taxon>Aeromicrobium</taxon>
    </lineage>
</organism>
<dbReference type="Gene3D" id="1.10.540.10">
    <property type="entry name" value="Acyl-CoA dehydrogenase/oxidase, N-terminal domain"/>
    <property type="match status" value="1"/>
</dbReference>
<dbReference type="PANTHER" id="PTHR43884:SF20">
    <property type="entry name" value="ACYL-COA DEHYDROGENASE FADE28"/>
    <property type="match status" value="1"/>
</dbReference>
<evidence type="ECO:0000259" key="7">
    <source>
        <dbReference type="Pfam" id="PF00441"/>
    </source>
</evidence>
<comment type="cofactor">
    <cofactor evidence="1">
        <name>FAD</name>
        <dbReference type="ChEBI" id="CHEBI:57692"/>
    </cofactor>
</comment>